<dbReference type="Pfam" id="PF01183">
    <property type="entry name" value="Glyco_hydro_25"/>
    <property type="match status" value="1"/>
</dbReference>
<dbReference type="Proteomes" id="UP000190857">
    <property type="component" value="Unassembled WGS sequence"/>
</dbReference>
<evidence type="ECO:0000313" key="5">
    <source>
        <dbReference type="Proteomes" id="UP000190857"/>
    </source>
</evidence>
<dbReference type="GO" id="GO:0009253">
    <property type="term" value="P:peptidoglycan catabolic process"/>
    <property type="evidence" value="ECO:0007669"/>
    <property type="project" value="InterPro"/>
</dbReference>
<dbReference type="GO" id="GO:0003796">
    <property type="term" value="F:lysozyme activity"/>
    <property type="evidence" value="ECO:0007669"/>
    <property type="project" value="InterPro"/>
</dbReference>
<evidence type="ECO:0000256" key="3">
    <source>
        <dbReference type="ARBA" id="ARBA00023295"/>
    </source>
</evidence>
<dbReference type="PANTHER" id="PTHR34135">
    <property type="entry name" value="LYSOZYME"/>
    <property type="match status" value="1"/>
</dbReference>
<dbReference type="PANTHER" id="PTHR34135:SF2">
    <property type="entry name" value="LYSOZYME"/>
    <property type="match status" value="1"/>
</dbReference>
<keyword evidence="3" id="KW-0326">Glycosidase</keyword>
<evidence type="ECO:0000313" key="4">
    <source>
        <dbReference type="EMBL" id="SKC68825.1"/>
    </source>
</evidence>
<dbReference type="EMBL" id="FUZP01000003">
    <property type="protein sequence ID" value="SKC68825.1"/>
    <property type="molecule type" value="Genomic_DNA"/>
</dbReference>
<proteinExistence type="inferred from homology"/>
<protein>
    <submittedName>
        <fullName evidence="4">Lysozyme</fullName>
    </submittedName>
</protein>
<sequence length="244" mass="26975">MRWAIAAASVVVAAGLCALLVATGVLWPNRFFAAGYSVRGVDVSVYQGDIDWDTLADQDIDFAFIKATEGSGSQDSRFAENWQAARQTDLLVGAYHFLSFDSSGSTQADNIIATVPNETGALPVVVDVECYADYCATMPTKQQVRDILDPLLADLEAHYGAPPILYATADYYDSYLRDGYAENPIWIRSVFTPPTLPDGRAWDLWQYSNREKLPGYEGDEDYIDLNVFRGTLDELKSLRASGQR</sequence>
<accession>A0A1T5KZD6</accession>
<reference evidence="4 5" key="1">
    <citation type="submission" date="2017-02" db="EMBL/GenBank/DDBJ databases">
        <authorList>
            <person name="Peterson S.W."/>
        </authorList>
    </citation>
    <scope>NUCLEOTIDE SEQUENCE [LARGE SCALE GENOMIC DNA]</scope>
    <source>
        <strain evidence="4 5">VKM Ac-2059</strain>
    </source>
</reference>
<dbReference type="SMART" id="SM00641">
    <property type="entry name" value="Glyco_25"/>
    <property type="match status" value="1"/>
</dbReference>
<organism evidence="4 5">
    <name type="scientific">Okibacterium fritillariae</name>
    <dbReference type="NCBI Taxonomy" id="123320"/>
    <lineage>
        <taxon>Bacteria</taxon>
        <taxon>Bacillati</taxon>
        <taxon>Actinomycetota</taxon>
        <taxon>Actinomycetes</taxon>
        <taxon>Micrococcales</taxon>
        <taxon>Microbacteriaceae</taxon>
        <taxon>Okibacterium</taxon>
    </lineage>
</organism>
<keyword evidence="5" id="KW-1185">Reference proteome</keyword>
<dbReference type="InterPro" id="IPR018077">
    <property type="entry name" value="Glyco_hydro_fam25_subgr"/>
</dbReference>
<dbReference type="AlphaFoldDB" id="A0A1T5KZD6"/>
<dbReference type="SUPFAM" id="SSF51445">
    <property type="entry name" value="(Trans)glycosidases"/>
    <property type="match status" value="1"/>
</dbReference>
<dbReference type="OrthoDB" id="287365at2"/>
<dbReference type="InterPro" id="IPR002053">
    <property type="entry name" value="Glyco_hydro_25"/>
</dbReference>
<evidence type="ECO:0000256" key="1">
    <source>
        <dbReference type="ARBA" id="ARBA00010646"/>
    </source>
</evidence>
<dbReference type="InterPro" id="IPR017853">
    <property type="entry name" value="GH"/>
</dbReference>
<evidence type="ECO:0000256" key="2">
    <source>
        <dbReference type="ARBA" id="ARBA00022801"/>
    </source>
</evidence>
<gene>
    <name evidence="4" type="ORF">SAMN06309945_2688</name>
</gene>
<dbReference type="GO" id="GO:0016998">
    <property type="term" value="P:cell wall macromolecule catabolic process"/>
    <property type="evidence" value="ECO:0007669"/>
    <property type="project" value="InterPro"/>
</dbReference>
<comment type="similarity">
    <text evidence="1">Belongs to the glycosyl hydrolase 25 family.</text>
</comment>
<name>A0A1T5KZD6_9MICO</name>
<dbReference type="PROSITE" id="PS51904">
    <property type="entry name" value="GLYCOSYL_HYDROL_F25_2"/>
    <property type="match status" value="1"/>
</dbReference>
<keyword evidence="2" id="KW-0378">Hydrolase</keyword>
<dbReference type="GO" id="GO:0016052">
    <property type="term" value="P:carbohydrate catabolic process"/>
    <property type="evidence" value="ECO:0007669"/>
    <property type="project" value="TreeGrafter"/>
</dbReference>
<dbReference type="Gene3D" id="3.20.20.80">
    <property type="entry name" value="Glycosidases"/>
    <property type="match status" value="1"/>
</dbReference>